<name>A0A366E9L8_9HYPH</name>
<dbReference type="GO" id="GO:0005516">
    <property type="term" value="F:calmodulin binding"/>
    <property type="evidence" value="ECO:0007669"/>
    <property type="project" value="InterPro"/>
</dbReference>
<feature type="signal peptide" evidence="1">
    <location>
        <begin position="1"/>
        <end position="17"/>
    </location>
</feature>
<reference evidence="3 4" key="1">
    <citation type="submission" date="2018-06" db="EMBL/GenBank/DDBJ databases">
        <title>Genomic Encyclopedia of Type Strains, Phase IV (KMG-IV): sequencing the most valuable type-strain genomes for metagenomic binning, comparative biology and taxonomic classification.</title>
        <authorList>
            <person name="Goeker M."/>
        </authorList>
    </citation>
    <scope>NUCLEOTIDE SEQUENCE [LARGE SCALE GENOMIC DNA]</scope>
    <source>
        <strain evidence="3 4">DSM 25619</strain>
    </source>
</reference>
<feature type="chain" id="PRO_5016776263" evidence="1">
    <location>
        <begin position="18"/>
        <end position="165"/>
    </location>
</feature>
<gene>
    <name evidence="3" type="ORF">DFR47_101675</name>
</gene>
<dbReference type="Gene3D" id="3.10.450.50">
    <property type="match status" value="1"/>
</dbReference>
<keyword evidence="1" id="KW-0732">Signal</keyword>
<dbReference type="InterPro" id="IPR013543">
    <property type="entry name" value="Ca/CaM-dep_prot_kinase-assoc"/>
</dbReference>
<organism evidence="3 4">
    <name type="scientific">Pseudochrobactrum asaccharolyticum</name>
    <dbReference type="NCBI Taxonomy" id="354351"/>
    <lineage>
        <taxon>Bacteria</taxon>
        <taxon>Pseudomonadati</taxon>
        <taxon>Pseudomonadota</taxon>
        <taxon>Alphaproteobacteria</taxon>
        <taxon>Hyphomicrobiales</taxon>
        <taxon>Brucellaceae</taxon>
        <taxon>Pseudochrobactrum</taxon>
    </lineage>
</organism>
<evidence type="ECO:0000313" key="3">
    <source>
        <dbReference type="EMBL" id="RBO99066.1"/>
    </source>
</evidence>
<dbReference type="InterPro" id="IPR016887">
    <property type="entry name" value="UCP028470_steroid_isom-rel"/>
</dbReference>
<feature type="domain" description="Calcium/calmodulin-dependent protein kinase II association-domain" evidence="2">
    <location>
        <begin position="42"/>
        <end position="157"/>
    </location>
</feature>
<dbReference type="InterPro" id="IPR032710">
    <property type="entry name" value="NTF2-like_dom_sf"/>
</dbReference>
<dbReference type="InterPro" id="IPR011944">
    <property type="entry name" value="Steroid_delta5-4_isomerase"/>
</dbReference>
<dbReference type="Proteomes" id="UP000252893">
    <property type="component" value="Unassembled WGS sequence"/>
</dbReference>
<dbReference type="Pfam" id="PF08332">
    <property type="entry name" value="CaMKII_AD"/>
    <property type="match status" value="1"/>
</dbReference>
<dbReference type="PIRSF" id="PIRSF028470">
    <property type="entry name" value="UCP028470"/>
    <property type="match status" value="1"/>
</dbReference>
<protein>
    <submittedName>
        <fullName evidence="3">Uncharacterized protein (TIGR02246 family)</fullName>
    </submittedName>
</protein>
<evidence type="ECO:0000259" key="2">
    <source>
        <dbReference type="Pfam" id="PF08332"/>
    </source>
</evidence>
<proteinExistence type="predicted"/>
<dbReference type="NCBIfam" id="TIGR02246">
    <property type="entry name" value="SgcJ/EcaC family oxidoreductase"/>
    <property type="match status" value="1"/>
</dbReference>
<accession>A0A366E9L8</accession>
<evidence type="ECO:0000313" key="4">
    <source>
        <dbReference type="Proteomes" id="UP000252893"/>
    </source>
</evidence>
<dbReference type="EMBL" id="QNRH01000001">
    <property type="protein sequence ID" value="RBO99066.1"/>
    <property type="molecule type" value="Genomic_DNA"/>
</dbReference>
<keyword evidence="4" id="KW-1185">Reference proteome</keyword>
<dbReference type="AlphaFoldDB" id="A0A366E9L8"/>
<dbReference type="GO" id="GO:0004683">
    <property type="term" value="F:calcium/calmodulin-dependent protein kinase activity"/>
    <property type="evidence" value="ECO:0007669"/>
    <property type="project" value="InterPro"/>
</dbReference>
<sequence length="165" mass="18474">MYKSIFISSFLFLSASAAVTTVHAEKMPSVKSAAKCTMISHEKVTKLFDRWNASLQTHDPAKVAANYSSDAVLLPTLSAQVRYTDEERIDYFKDFLKKDPVAKIDSRTIRTGCNKAIDNGVYTFRFTDGTEATARYTFTYGWSGKVWLITSHHSSVLPKDGKQAD</sequence>
<evidence type="ECO:0000256" key="1">
    <source>
        <dbReference type="SAM" id="SignalP"/>
    </source>
</evidence>
<dbReference type="OrthoDB" id="953853at2"/>
<dbReference type="SUPFAM" id="SSF54427">
    <property type="entry name" value="NTF2-like"/>
    <property type="match status" value="1"/>
</dbReference>
<comment type="caution">
    <text evidence="3">The sequence shown here is derived from an EMBL/GenBank/DDBJ whole genome shotgun (WGS) entry which is preliminary data.</text>
</comment>